<dbReference type="Pfam" id="PF08349">
    <property type="entry name" value="DUF1722"/>
    <property type="match status" value="1"/>
</dbReference>
<protein>
    <submittedName>
        <fullName evidence="2">DUF1722 domain-containing protein</fullName>
    </submittedName>
</protein>
<gene>
    <name evidence="2" type="ORF">ACFQU8_09435</name>
</gene>
<accession>A0ABW2UW38</accession>
<organism evidence="2 3">
    <name type="scientific">Lentibacillus kimchii</name>
    <dbReference type="NCBI Taxonomy" id="1542911"/>
    <lineage>
        <taxon>Bacteria</taxon>
        <taxon>Bacillati</taxon>
        <taxon>Bacillota</taxon>
        <taxon>Bacilli</taxon>
        <taxon>Bacillales</taxon>
        <taxon>Bacillaceae</taxon>
        <taxon>Lentibacillus</taxon>
    </lineage>
</organism>
<evidence type="ECO:0000259" key="1">
    <source>
        <dbReference type="Pfam" id="PF08349"/>
    </source>
</evidence>
<evidence type="ECO:0000313" key="2">
    <source>
        <dbReference type="EMBL" id="MFC7747450.1"/>
    </source>
</evidence>
<dbReference type="InterPro" id="IPR013560">
    <property type="entry name" value="DUF1722"/>
</dbReference>
<dbReference type="EMBL" id="JBHTGR010000027">
    <property type="protein sequence ID" value="MFC7747450.1"/>
    <property type="molecule type" value="Genomic_DNA"/>
</dbReference>
<keyword evidence="3" id="KW-1185">Reference proteome</keyword>
<dbReference type="Proteomes" id="UP001596620">
    <property type="component" value="Unassembled WGS sequence"/>
</dbReference>
<reference evidence="3" key="1">
    <citation type="journal article" date="2019" name="Int. J. Syst. Evol. Microbiol.">
        <title>The Global Catalogue of Microorganisms (GCM) 10K type strain sequencing project: providing services to taxonomists for standard genome sequencing and annotation.</title>
        <authorList>
            <consortium name="The Broad Institute Genomics Platform"/>
            <consortium name="The Broad Institute Genome Sequencing Center for Infectious Disease"/>
            <person name="Wu L."/>
            <person name="Ma J."/>
        </authorList>
    </citation>
    <scope>NUCLEOTIDE SEQUENCE [LARGE SCALE GENOMIC DNA]</scope>
    <source>
        <strain evidence="3">JCM 30234</strain>
    </source>
</reference>
<proteinExistence type="predicted"/>
<dbReference type="RefSeq" id="WP_382359128.1">
    <property type="nucleotide sequence ID" value="NZ_JBHTGR010000027.1"/>
</dbReference>
<feature type="domain" description="DUF1722" evidence="1">
    <location>
        <begin position="24"/>
        <end position="103"/>
    </location>
</feature>
<name>A0ABW2UW38_9BACI</name>
<sequence>MKLDQIDDKKLVLKAAQSVWAANKYFVLACDQTAYRDVRQLLRPDTQRLNEAYTLLQRIDATYQSTASEALPELANALYHAAGYFKQLLSNERRQAINALIRDQPAAALAELERETTNYHVDYLLSSRLWPSQREKPFNHVPVRLTYQGQVYEASELLWQGDHVIRRT</sequence>
<comment type="caution">
    <text evidence="2">The sequence shown here is derived from an EMBL/GenBank/DDBJ whole genome shotgun (WGS) entry which is preliminary data.</text>
</comment>
<evidence type="ECO:0000313" key="3">
    <source>
        <dbReference type="Proteomes" id="UP001596620"/>
    </source>
</evidence>